<name>A0A3P3QQN8_9GAMM</name>
<dbReference type="GO" id="GO:0016020">
    <property type="term" value="C:membrane"/>
    <property type="evidence" value="ECO:0007669"/>
    <property type="project" value="InterPro"/>
</dbReference>
<proteinExistence type="predicted"/>
<sequence length="378" mass="41131">MLKRKLLAATIAASLCGASQAAVDINGFASIKGGMALSSDDELYGYDNDFSFKNESLAALQVKSDLGDKLSVTAQLLGRGTDDWDVKFEWAFLSYDLTDSLRVNAGRLRTPFYKYSDFRDVGYAYDWSRVPQSVYGLGFDNIEGASLYHTTTLGNFDSALQLIVGSYDGDAAIGDATAEAQIDNVTGVAWELGQDGYSFRVAYLIGKTTFYVDPLDTPVTGLYAQLTGFGLGALAKDLDIIDESSSFAGIGFNIDKNDWLLVSEVTKATVDDSFISDQESYYISIGHRFDSITPYVSFEKEDNQAKTEIYAAVPTASPIFTPVAGLVNSLELERDSINVGVRYDFHPSAALKAQYTNADNKTADRKDSVLVVGVDLVF</sequence>
<dbReference type="EMBL" id="RRCF01000001">
    <property type="protein sequence ID" value="RRJ23497.1"/>
    <property type="molecule type" value="Genomic_DNA"/>
</dbReference>
<dbReference type="InterPro" id="IPR033900">
    <property type="entry name" value="Gram_neg_porin_domain"/>
</dbReference>
<dbReference type="Proteomes" id="UP000276260">
    <property type="component" value="Unassembled WGS sequence"/>
</dbReference>
<organism evidence="3 4">
    <name type="scientific">Rheinheimera mesophila</name>
    <dbReference type="NCBI Taxonomy" id="1547515"/>
    <lineage>
        <taxon>Bacteria</taxon>
        <taxon>Pseudomonadati</taxon>
        <taxon>Pseudomonadota</taxon>
        <taxon>Gammaproteobacteria</taxon>
        <taxon>Chromatiales</taxon>
        <taxon>Chromatiaceae</taxon>
        <taxon>Rheinheimera</taxon>
    </lineage>
</organism>
<dbReference type="InterPro" id="IPR023614">
    <property type="entry name" value="Porin_dom_sf"/>
</dbReference>
<feature type="signal peptide" evidence="1">
    <location>
        <begin position="1"/>
        <end position="21"/>
    </location>
</feature>
<dbReference type="Pfam" id="PF13609">
    <property type="entry name" value="Porin_4"/>
    <property type="match status" value="1"/>
</dbReference>
<dbReference type="AlphaFoldDB" id="A0A3P3QQN8"/>
<dbReference type="OrthoDB" id="197869at2"/>
<feature type="chain" id="PRO_5018663483" evidence="1">
    <location>
        <begin position="22"/>
        <end position="378"/>
    </location>
</feature>
<evidence type="ECO:0000313" key="4">
    <source>
        <dbReference type="Proteomes" id="UP000276260"/>
    </source>
</evidence>
<dbReference type="RefSeq" id="WP_046518180.1">
    <property type="nucleotide sequence ID" value="NZ_LAVS01000001.1"/>
</dbReference>
<dbReference type="SUPFAM" id="SSF56935">
    <property type="entry name" value="Porins"/>
    <property type="match status" value="1"/>
</dbReference>
<reference evidence="3 4" key="1">
    <citation type="submission" date="2018-11" db="EMBL/GenBank/DDBJ databases">
        <title>Draft genome analysis of Rheinheimera mesophila isolated from an industrial waste site.</title>
        <authorList>
            <person name="Yu Q."/>
            <person name="Qi Y."/>
            <person name="Zhang H."/>
            <person name="Lu Y."/>
            <person name="Pu J."/>
        </authorList>
    </citation>
    <scope>NUCLEOTIDE SEQUENCE [LARGE SCALE GENOMIC DNA]</scope>
    <source>
        <strain evidence="3 4">IITR13</strain>
    </source>
</reference>
<keyword evidence="4" id="KW-1185">Reference proteome</keyword>
<evidence type="ECO:0000313" key="3">
    <source>
        <dbReference type="EMBL" id="RRJ23497.1"/>
    </source>
</evidence>
<keyword evidence="1" id="KW-0732">Signal</keyword>
<protein>
    <submittedName>
        <fullName evidence="3">Porin</fullName>
    </submittedName>
</protein>
<feature type="domain" description="Porin" evidence="2">
    <location>
        <begin position="8"/>
        <end position="362"/>
    </location>
</feature>
<dbReference type="Gene3D" id="2.40.160.10">
    <property type="entry name" value="Porin"/>
    <property type="match status" value="1"/>
</dbReference>
<evidence type="ECO:0000259" key="2">
    <source>
        <dbReference type="Pfam" id="PF13609"/>
    </source>
</evidence>
<accession>A0A3P3QQN8</accession>
<gene>
    <name evidence="3" type="ORF">EIK76_05370</name>
</gene>
<dbReference type="GO" id="GO:0015288">
    <property type="term" value="F:porin activity"/>
    <property type="evidence" value="ECO:0007669"/>
    <property type="project" value="InterPro"/>
</dbReference>
<comment type="caution">
    <text evidence="3">The sequence shown here is derived from an EMBL/GenBank/DDBJ whole genome shotgun (WGS) entry which is preliminary data.</text>
</comment>
<evidence type="ECO:0000256" key="1">
    <source>
        <dbReference type="SAM" id="SignalP"/>
    </source>
</evidence>